<evidence type="ECO:0000313" key="3">
    <source>
        <dbReference type="EMBL" id="KAK5171908.1"/>
    </source>
</evidence>
<dbReference type="InterPro" id="IPR000873">
    <property type="entry name" value="AMP-dep_synth/lig_dom"/>
</dbReference>
<accession>A0AAV9PDW8</accession>
<protein>
    <submittedName>
        <fullName evidence="3">Uncharacterized protein</fullName>
    </submittedName>
</protein>
<feature type="domain" description="AMP-binding enzyme C-terminal" evidence="2">
    <location>
        <begin position="481"/>
        <end position="542"/>
    </location>
</feature>
<dbReference type="RefSeq" id="XP_064660752.1">
    <property type="nucleotide sequence ID" value="XM_064800801.1"/>
</dbReference>
<dbReference type="Gene3D" id="3.40.50.12780">
    <property type="entry name" value="N-terminal domain of ligase-like"/>
    <property type="match status" value="1"/>
</dbReference>
<dbReference type="GO" id="GO:0003824">
    <property type="term" value="F:catalytic activity"/>
    <property type="evidence" value="ECO:0007669"/>
    <property type="project" value="UniProtKB-ARBA"/>
</dbReference>
<dbReference type="Pfam" id="PF00501">
    <property type="entry name" value="AMP-binding"/>
    <property type="match status" value="1"/>
</dbReference>
<sequence>MVPLAEVYNDPLPRPQSLWHMLNSAADAHADSAAITSMHQAPNHLAKLIRNPKTRSNDPWLCWTHADVKRAALSVSAGMTAAGVQRGPTVATFISNGVESELMLWIAAVLQITLVPLDFGLVMKGRREQLDDYLKRLNPDVVVVGDEAGAEALDEALDEALGECGLDTILRVVCSETERDGWRSFESLGVAELTDEQEASVTKQDAGIEKHGDRPAVILFTSGTSTGRPKGCPLSATNVLNASVNLAAVRDLPNGILVQSVNFRSISYMISTIALGTGRHIIMPAATFSTSTTLDAVEKCKAEFLICIPVQVQMFAQDPTFKYRDLSSLRRVAIGGDMVTTDVLVKARSMFPHTHVDTGHGMTEGVGVLGWGPDTLHDDVPEHHGILSVGVPAQGTNVRICDQNGNIVGRGEEGELHLGGFSMVPGYLGGEQPEASYQDSHGNWLKTGDRAFMTEKGAVFMIGRIKDIIKKVGISLSPAVIESVLNSREGVQASVFGMPDPRYGEVPVAVVRDKPSEDLKRVVVDKLGSEHALQDVVTLEELGLESFPYNQTMKVMKITLREALQRKLGQT</sequence>
<evidence type="ECO:0000259" key="2">
    <source>
        <dbReference type="Pfam" id="PF13193"/>
    </source>
</evidence>
<name>A0AAV9PDW8_9PEZI</name>
<dbReference type="InterPro" id="IPR045851">
    <property type="entry name" value="AMP-bd_C_sf"/>
</dbReference>
<dbReference type="Gene3D" id="3.30.300.30">
    <property type="match status" value="1"/>
</dbReference>
<keyword evidence="4" id="KW-1185">Reference proteome</keyword>
<proteinExistence type="predicted"/>
<dbReference type="InterPro" id="IPR025110">
    <property type="entry name" value="AMP-bd_C"/>
</dbReference>
<comment type="caution">
    <text evidence="3">The sequence shown here is derived from an EMBL/GenBank/DDBJ whole genome shotgun (WGS) entry which is preliminary data.</text>
</comment>
<dbReference type="AlphaFoldDB" id="A0AAV9PDW8"/>
<dbReference type="EMBL" id="JAVRRT010000005">
    <property type="protein sequence ID" value="KAK5171908.1"/>
    <property type="molecule type" value="Genomic_DNA"/>
</dbReference>
<feature type="domain" description="AMP-dependent synthetase/ligase" evidence="1">
    <location>
        <begin position="60"/>
        <end position="428"/>
    </location>
</feature>
<gene>
    <name evidence="3" type="ORF">LTR77_003545</name>
</gene>
<reference evidence="3 4" key="1">
    <citation type="submission" date="2023-08" db="EMBL/GenBank/DDBJ databases">
        <title>Black Yeasts Isolated from many extreme environments.</title>
        <authorList>
            <person name="Coleine C."/>
            <person name="Stajich J.E."/>
            <person name="Selbmann L."/>
        </authorList>
    </citation>
    <scope>NUCLEOTIDE SEQUENCE [LARGE SCALE GENOMIC DNA]</scope>
    <source>
        <strain evidence="3 4">CCFEE 5935</strain>
    </source>
</reference>
<evidence type="ECO:0000259" key="1">
    <source>
        <dbReference type="Pfam" id="PF00501"/>
    </source>
</evidence>
<dbReference type="SUPFAM" id="SSF56801">
    <property type="entry name" value="Acetyl-CoA synthetase-like"/>
    <property type="match status" value="1"/>
</dbReference>
<dbReference type="Pfam" id="PF13193">
    <property type="entry name" value="AMP-binding_C"/>
    <property type="match status" value="1"/>
</dbReference>
<evidence type="ECO:0000313" key="4">
    <source>
        <dbReference type="Proteomes" id="UP001337655"/>
    </source>
</evidence>
<dbReference type="PANTHER" id="PTHR24096">
    <property type="entry name" value="LONG-CHAIN-FATTY-ACID--COA LIGASE"/>
    <property type="match status" value="1"/>
</dbReference>
<dbReference type="GeneID" id="89924891"/>
<dbReference type="InterPro" id="IPR042099">
    <property type="entry name" value="ANL_N_sf"/>
</dbReference>
<organism evidence="3 4">
    <name type="scientific">Saxophila tyrrhenica</name>
    <dbReference type="NCBI Taxonomy" id="1690608"/>
    <lineage>
        <taxon>Eukaryota</taxon>
        <taxon>Fungi</taxon>
        <taxon>Dikarya</taxon>
        <taxon>Ascomycota</taxon>
        <taxon>Pezizomycotina</taxon>
        <taxon>Dothideomycetes</taxon>
        <taxon>Dothideomycetidae</taxon>
        <taxon>Mycosphaerellales</taxon>
        <taxon>Extremaceae</taxon>
        <taxon>Saxophila</taxon>
    </lineage>
</organism>
<dbReference type="Proteomes" id="UP001337655">
    <property type="component" value="Unassembled WGS sequence"/>
</dbReference>